<name>A0A0F9K4G5_9ZZZZ</name>
<sequence>MDYLEVLRKGAGQLGTKLSDEQKKQFDIYLKQLIFFNKKVNLTAITEPDQIVTKHFLDSISILETKYITPGQKVVDIGAGAGFPGIAIKIILPDIFLALVEANRKKSLFLDHMVDRLR</sequence>
<organism evidence="4">
    <name type="scientific">marine sediment metagenome</name>
    <dbReference type="NCBI Taxonomy" id="412755"/>
    <lineage>
        <taxon>unclassified sequences</taxon>
        <taxon>metagenomes</taxon>
        <taxon>ecological metagenomes</taxon>
    </lineage>
</organism>
<keyword evidence="1" id="KW-0963">Cytoplasm</keyword>
<dbReference type="SUPFAM" id="SSF53335">
    <property type="entry name" value="S-adenosyl-L-methionine-dependent methyltransferases"/>
    <property type="match status" value="1"/>
</dbReference>
<comment type="caution">
    <text evidence="4">The sequence shown here is derived from an EMBL/GenBank/DDBJ whole genome shotgun (WGS) entry which is preliminary data.</text>
</comment>
<dbReference type="AlphaFoldDB" id="A0A0F9K4G5"/>
<dbReference type="PANTHER" id="PTHR31760">
    <property type="entry name" value="S-ADENOSYL-L-METHIONINE-DEPENDENT METHYLTRANSFERASES SUPERFAMILY PROTEIN"/>
    <property type="match status" value="1"/>
</dbReference>
<evidence type="ECO:0000256" key="2">
    <source>
        <dbReference type="ARBA" id="ARBA00022552"/>
    </source>
</evidence>
<protein>
    <recommendedName>
        <fullName evidence="5">16S rRNA (Guanine(527)-N(7))-methyltransferase RsmG</fullName>
    </recommendedName>
</protein>
<feature type="non-terminal residue" evidence="4">
    <location>
        <position position="118"/>
    </location>
</feature>
<dbReference type="GO" id="GO:0005829">
    <property type="term" value="C:cytosol"/>
    <property type="evidence" value="ECO:0007669"/>
    <property type="project" value="TreeGrafter"/>
</dbReference>
<dbReference type="PANTHER" id="PTHR31760:SF0">
    <property type="entry name" value="S-ADENOSYL-L-METHIONINE-DEPENDENT METHYLTRANSFERASES SUPERFAMILY PROTEIN"/>
    <property type="match status" value="1"/>
</dbReference>
<evidence type="ECO:0000256" key="3">
    <source>
        <dbReference type="ARBA" id="ARBA00022679"/>
    </source>
</evidence>
<dbReference type="InterPro" id="IPR003682">
    <property type="entry name" value="rRNA_ssu_MeTfrase_G"/>
</dbReference>
<dbReference type="EMBL" id="LAZR01008712">
    <property type="protein sequence ID" value="KKM76999.1"/>
    <property type="molecule type" value="Genomic_DNA"/>
</dbReference>
<accession>A0A0F9K4G5</accession>
<gene>
    <name evidence="4" type="ORF">LCGC14_1374440</name>
</gene>
<dbReference type="Pfam" id="PF02527">
    <property type="entry name" value="GidB"/>
    <property type="match status" value="1"/>
</dbReference>
<proteinExistence type="predicted"/>
<dbReference type="InterPro" id="IPR029063">
    <property type="entry name" value="SAM-dependent_MTases_sf"/>
</dbReference>
<dbReference type="GO" id="GO:0070043">
    <property type="term" value="F:rRNA (guanine-N7-)-methyltransferase activity"/>
    <property type="evidence" value="ECO:0007669"/>
    <property type="project" value="TreeGrafter"/>
</dbReference>
<reference evidence="4" key="1">
    <citation type="journal article" date="2015" name="Nature">
        <title>Complex archaea that bridge the gap between prokaryotes and eukaryotes.</title>
        <authorList>
            <person name="Spang A."/>
            <person name="Saw J.H."/>
            <person name="Jorgensen S.L."/>
            <person name="Zaremba-Niedzwiedzka K."/>
            <person name="Martijn J."/>
            <person name="Lind A.E."/>
            <person name="van Eijk R."/>
            <person name="Schleper C."/>
            <person name="Guy L."/>
            <person name="Ettema T.J."/>
        </authorList>
    </citation>
    <scope>NUCLEOTIDE SEQUENCE</scope>
</reference>
<evidence type="ECO:0000256" key="1">
    <source>
        <dbReference type="ARBA" id="ARBA00022490"/>
    </source>
</evidence>
<keyword evidence="3" id="KW-0808">Transferase</keyword>
<evidence type="ECO:0000313" key="4">
    <source>
        <dbReference type="EMBL" id="KKM76999.1"/>
    </source>
</evidence>
<evidence type="ECO:0008006" key="5">
    <source>
        <dbReference type="Google" id="ProtNLM"/>
    </source>
</evidence>
<dbReference type="Gene3D" id="3.40.50.150">
    <property type="entry name" value="Vaccinia Virus protein VP39"/>
    <property type="match status" value="1"/>
</dbReference>
<keyword evidence="2" id="KW-0698">rRNA processing</keyword>